<dbReference type="InterPro" id="IPR022453">
    <property type="entry name" value="Znf_MqsA-type"/>
</dbReference>
<dbReference type="RefSeq" id="WP_095983662.1">
    <property type="nucleotide sequence ID" value="NZ_CP022098.1"/>
</dbReference>
<feature type="domain" description="HTH cro/C1-type" evidence="1">
    <location>
        <begin position="73"/>
        <end position="105"/>
    </location>
</feature>
<evidence type="ECO:0000313" key="3">
    <source>
        <dbReference type="Proteomes" id="UP000217257"/>
    </source>
</evidence>
<dbReference type="Gene3D" id="1.10.260.40">
    <property type="entry name" value="lambda repressor-like DNA-binding domains"/>
    <property type="match status" value="1"/>
</dbReference>
<accession>A0A250ITA3</accession>
<dbReference type="InterPro" id="IPR010982">
    <property type="entry name" value="Lambda_DNA-bd_dom_sf"/>
</dbReference>
<dbReference type="GO" id="GO:0003677">
    <property type="term" value="F:DNA binding"/>
    <property type="evidence" value="ECO:0007669"/>
    <property type="project" value="InterPro"/>
</dbReference>
<dbReference type="AlphaFoldDB" id="A0A250ITA3"/>
<dbReference type="CDD" id="cd00093">
    <property type="entry name" value="HTH_XRE"/>
    <property type="match status" value="1"/>
</dbReference>
<dbReference type="PROSITE" id="PS50943">
    <property type="entry name" value="HTH_CROC1"/>
    <property type="match status" value="1"/>
</dbReference>
<dbReference type="Proteomes" id="UP000217257">
    <property type="component" value="Chromosome"/>
</dbReference>
<evidence type="ECO:0000313" key="2">
    <source>
        <dbReference type="EMBL" id="ATB34974.1"/>
    </source>
</evidence>
<dbReference type="InterPro" id="IPR022452">
    <property type="entry name" value="MqsA"/>
</dbReference>
<dbReference type="EMBL" id="CP022098">
    <property type="protein sequence ID" value="ATB34974.1"/>
    <property type="molecule type" value="Genomic_DNA"/>
</dbReference>
<dbReference type="InterPro" id="IPR001387">
    <property type="entry name" value="Cro/C1-type_HTH"/>
</dbReference>
<proteinExistence type="predicted"/>
<protein>
    <recommendedName>
        <fullName evidence="1">HTH cro/C1-type domain-containing protein</fullName>
    </recommendedName>
</protein>
<gene>
    <name evidence="2" type="ORF">CYFUS_000386</name>
</gene>
<evidence type="ECO:0000259" key="1">
    <source>
        <dbReference type="PROSITE" id="PS50943"/>
    </source>
</evidence>
<sequence length="165" mass="19182">MECLNCGGKMETRRENHRYTESGLDNVTLVGVEVRRCATCGEWELVLPRVEALHRSLALTLVRKRARLTAKEVRFLRKYLGFSGEDFARRMRVAPETVSRWETGKQDMGWTAEMVLRLMVVHEERMTDYHLAELEEVDVEKRQSELMAFQSVQTHWEPADLGAQV</sequence>
<name>A0A250ITA3_9BACT</name>
<organism evidence="2 3">
    <name type="scientific">Cystobacter fuscus</name>
    <dbReference type="NCBI Taxonomy" id="43"/>
    <lineage>
        <taxon>Bacteria</taxon>
        <taxon>Pseudomonadati</taxon>
        <taxon>Myxococcota</taxon>
        <taxon>Myxococcia</taxon>
        <taxon>Myxococcales</taxon>
        <taxon>Cystobacterineae</taxon>
        <taxon>Archangiaceae</taxon>
        <taxon>Cystobacter</taxon>
    </lineage>
</organism>
<dbReference type="NCBIfam" id="TIGR03830">
    <property type="entry name" value="CxxCG_CxxCG_HTH"/>
    <property type="match status" value="1"/>
</dbReference>
<dbReference type="KEGG" id="cfus:CYFUS_000386"/>
<dbReference type="NCBIfam" id="TIGR03831">
    <property type="entry name" value="YgiT_finger"/>
    <property type="match status" value="1"/>
</dbReference>
<reference evidence="2 3" key="1">
    <citation type="submission" date="2017-06" db="EMBL/GenBank/DDBJ databases">
        <title>Sequencing and comparative analysis of myxobacterial genomes.</title>
        <authorList>
            <person name="Rupp O."/>
            <person name="Goesmann A."/>
            <person name="Sogaard-Andersen L."/>
        </authorList>
    </citation>
    <scope>NUCLEOTIDE SEQUENCE [LARGE SCALE GENOMIC DNA]</scope>
    <source>
        <strain evidence="2 3">DSM 52655</strain>
    </source>
</reference>
<dbReference type="SUPFAM" id="SSF47413">
    <property type="entry name" value="lambda repressor-like DNA-binding domains"/>
    <property type="match status" value="1"/>
</dbReference>